<gene>
    <name evidence="2" type="ORF">SAMN06269250_5147</name>
</gene>
<evidence type="ECO:0000313" key="2">
    <source>
        <dbReference type="EMBL" id="SOD96120.1"/>
    </source>
</evidence>
<sequence>MLTMKNYLIGLTLAFAVSSPLAAQTQKLPVYGEIGLGVGQTLFGSGTRASLQRALGGSGFDPGTGNNVMMGFYVAPENWHGLGVGSRIRGTFGAPVKGDAGDQYIFNYYNLALSAKYYVSGQFNRGFYGRGSFGFGQFTTKRLIESSNIFAHQYAIGTSVMLGAGYTVPFRRTALSLEGEWESASRNGTVNGVGDVRFRSGQLGVNLILSY</sequence>
<name>A0A286GKT5_9BACT</name>
<reference evidence="3" key="1">
    <citation type="submission" date="2017-09" db="EMBL/GenBank/DDBJ databases">
        <authorList>
            <person name="Varghese N."/>
            <person name="Submissions S."/>
        </authorList>
    </citation>
    <scope>NUCLEOTIDE SEQUENCE [LARGE SCALE GENOMIC DNA]</scope>
    <source>
        <strain evidence="3">DSM 29961</strain>
    </source>
</reference>
<dbReference type="AlphaFoldDB" id="A0A286GKT5"/>
<feature type="chain" id="PRO_5012154183" description="Outer membrane protein beta-barrel domain-containing protein" evidence="1">
    <location>
        <begin position="23"/>
        <end position="211"/>
    </location>
</feature>
<evidence type="ECO:0000256" key="1">
    <source>
        <dbReference type="SAM" id="SignalP"/>
    </source>
</evidence>
<feature type="signal peptide" evidence="1">
    <location>
        <begin position="1"/>
        <end position="22"/>
    </location>
</feature>
<keyword evidence="1" id="KW-0732">Signal</keyword>
<keyword evidence="3" id="KW-1185">Reference proteome</keyword>
<evidence type="ECO:0008006" key="4">
    <source>
        <dbReference type="Google" id="ProtNLM"/>
    </source>
</evidence>
<dbReference type="EMBL" id="OCNH01000005">
    <property type="protein sequence ID" value="SOD96120.1"/>
    <property type="molecule type" value="Genomic_DNA"/>
</dbReference>
<dbReference type="Proteomes" id="UP000219452">
    <property type="component" value="Unassembled WGS sequence"/>
</dbReference>
<protein>
    <recommendedName>
        <fullName evidence="4">Outer membrane protein beta-barrel domain-containing protein</fullName>
    </recommendedName>
</protein>
<organism evidence="2 3">
    <name type="scientific">Spirosoma fluviale</name>
    <dbReference type="NCBI Taxonomy" id="1597977"/>
    <lineage>
        <taxon>Bacteria</taxon>
        <taxon>Pseudomonadati</taxon>
        <taxon>Bacteroidota</taxon>
        <taxon>Cytophagia</taxon>
        <taxon>Cytophagales</taxon>
        <taxon>Cytophagaceae</taxon>
        <taxon>Spirosoma</taxon>
    </lineage>
</organism>
<proteinExistence type="predicted"/>
<accession>A0A286GKT5</accession>
<evidence type="ECO:0000313" key="3">
    <source>
        <dbReference type="Proteomes" id="UP000219452"/>
    </source>
</evidence>